<feature type="domain" description="DUF222" evidence="1">
    <location>
        <begin position="3"/>
        <end position="78"/>
    </location>
</feature>
<gene>
    <name evidence="2" type="ORF">BKG84_04800</name>
</gene>
<dbReference type="EMBL" id="MLIS01000001">
    <property type="protein sequence ID" value="OHU80483.1"/>
    <property type="molecule type" value="Genomic_DNA"/>
</dbReference>
<name>A0A1S1MD60_MYCCH</name>
<evidence type="ECO:0000259" key="1">
    <source>
        <dbReference type="Pfam" id="PF02720"/>
    </source>
</evidence>
<dbReference type="Pfam" id="PF02720">
    <property type="entry name" value="DUF222"/>
    <property type="match status" value="1"/>
</dbReference>
<proteinExistence type="predicted"/>
<organism evidence="2 3">
    <name type="scientific">Mycobacteroides chelonae</name>
    <name type="common">Mycobacterium chelonae</name>
    <dbReference type="NCBI Taxonomy" id="1774"/>
    <lineage>
        <taxon>Bacteria</taxon>
        <taxon>Bacillati</taxon>
        <taxon>Actinomycetota</taxon>
        <taxon>Actinomycetes</taxon>
        <taxon>Mycobacteriales</taxon>
        <taxon>Mycobacteriaceae</taxon>
        <taxon>Mycobacteroides</taxon>
    </lineage>
</organism>
<comment type="caution">
    <text evidence="2">The sequence shown here is derived from an EMBL/GenBank/DDBJ whole genome shotgun (WGS) entry which is preliminary data.</text>
</comment>
<dbReference type="Proteomes" id="UP000179441">
    <property type="component" value="Unassembled WGS sequence"/>
</dbReference>
<dbReference type="AlphaFoldDB" id="A0A1S1MD60"/>
<evidence type="ECO:0000313" key="2">
    <source>
        <dbReference type="EMBL" id="OHU80483.1"/>
    </source>
</evidence>
<protein>
    <recommendedName>
        <fullName evidence="1">DUF222 domain-containing protein</fullName>
    </recommendedName>
</protein>
<keyword evidence="3" id="KW-1185">Reference proteome</keyword>
<dbReference type="RefSeq" id="WP_030094850.1">
    <property type="nucleotide sequence ID" value="NZ_CP050145.1"/>
</dbReference>
<reference evidence="2 3" key="1">
    <citation type="submission" date="2016-10" db="EMBL/GenBank/DDBJ databases">
        <title>Evaluation of Human, Veterinary and Environmental Mycobacterium chelonae Isolates by Core Genome Phylogenomic Analysis, Targeted Gene Comparison, and Anti-microbial Susceptibility Patterns: A Tale of Mistaken Identities.</title>
        <authorList>
            <person name="Fogelson S.B."/>
            <person name="Camus A.C."/>
            <person name="Lorenz W."/>
            <person name="Vasireddy R."/>
            <person name="Vasireddy S."/>
            <person name="Smith T."/>
            <person name="Brown-Elliott B.A."/>
            <person name="Wallace R.J.Jr."/>
            <person name="Hasan N.A."/>
            <person name="Reischl U."/>
            <person name="Sanchez S."/>
        </authorList>
    </citation>
    <scope>NUCLEOTIDE SEQUENCE [LARGE SCALE GENOMIC DNA]</scope>
    <source>
        <strain evidence="2 3">15518</strain>
    </source>
</reference>
<accession>A0A1S1MD60</accession>
<sequence>MTTQASPVELGGTSHADVLSGRLHVSKGAARCRIADADRLATRRAATGEVLAPVLPRTAAAFERGEIGGEHVRIVRQF</sequence>
<evidence type="ECO:0000313" key="3">
    <source>
        <dbReference type="Proteomes" id="UP000179441"/>
    </source>
</evidence>
<dbReference type="InterPro" id="IPR003870">
    <property type="entry name" value="DUF222"/>
</dbReference>